<keyword evidence="12" id="KW-0732">Signal</keyword>
<feature type="domain" description="TonB-dependent receptor plug" evidence="14">
    <location>
        <begin position="48"/>
        <end position="154"/>
    </location>
</feature>
<comment type="subcellular location">
    <subcellularLocation>
        <location evidence="1 10">Cell outer membrane</location>
        <topology evidence="1 10">Multi-pass membrane protein</topology>
    </subcellularLocation>
</comment>
<dbReference type="InterPro" id="IPR000531">
    <property type="entry name" value="Beta-barrel_TonB"/>
</dbReference>
<keyword evidence="6 11" id="KW-0798">TonB box</keyword>
<evidence type="ECO:0000256" key="10">
    <source>
        <dbReference type="PROSITE-ProRule" id="PRU01360"/>
    </source>
</evidence>
<keyword evidence="7 10" id="KW-0472">Membrane</keyword>
<evidence type="ECO:0000256" key="2">
    <source>
        <dbReference type="ARBA" id="ARBA00009810"/>
    </source>
</evidence>
<evidence type="ECO:0000256" key="6">
    <source>
        <dbReference type="ARBA" id="ARBA00023077"/>
    </source>
</evidence>
<dbReference type="RefSeq" id="WP_223469722.1">
    <property type="nucleotide sequence ID" value="NZ_JAFBIL020000007.1"/>
</dbReference>
<dbReference type="Pfam" id="PF07715">
    <property type="entry name" value="Plug"/>
    <property type="match status" value="1"/>
</dbReference>
<evidence type="ECO:0000256" key="9">
    <source>
        <dbReference type="ARBA" id="ARBA00023237"/>
    </source>
</evidence>
<evidence type="ECO:0000259" key="14">
    <source>
        <dbReference type="Pfam" id="PF07715"/>
    </source>
</evidence>
<keyword evidence="8 15" id="KW-0675">Receptor</keyword>
<keyword evidence="4 10" id="KW-1134">Transmembrane beta strand</keyword>
<feature type="domain" description="TonB-dependent receptor-like beta-barrel" evidence="13">
    <location>
        <begin position="212"/>
        <end position="637"/>
    </location>
</feature>
<dbReference type="InterPro" id="IPR012910">
    <property type="entry name" value="Plug_dom"/>
</dbReference>
<evidence type="ECO:0000313" key="16">
    <source>
        <dbReference type="Proteomes" id="UP000809349"/>
    </source>
</evidence>
<feature type="chain" id="PRO_5045718900" evidence="12">
    <location>
        <begin position="25"/>
        <end position="681"/>
    </location>
</feature>
<evidence type="ECO:0000256" key="12">
    <source>
        <dbReference type="SAM" id="SignalP"/>
    </source>
</evidence>
<dbReference type="Proteomes" id="UP000809349">
    <property type="component" value="Unassembled WGS sequence"/>
</dbReference>
<comment type="caution">
    <text evidence="15">The sequence shown here is derived from an EMBL/GenBank/DDBJ whole genome shotgun (WGS) entry which is preliminary data.</text>
</comment>
<protein>
    <submittedName>
        <fullName evidence="15">TonB-dependent receptor</fullName>
    </submittedName>
</protein>
<keyword evidence="3 10" id="KW-0813">Transport</keyword>
<reference evidence="15 16" key="1">
    <citation type="submission" date="2021-01" db="EMBL/GenBank/DDBJ databases">
        <authorList>
            <person name="Ruan W."/>
            <person name="Khan S.A."/>
            <person name="Jeon C.O."/>
        </authorList>
    </citation>
    <scope>NUCLEOTIDE SEQUENCE [LARGE SCALE GENOMIC DNA]</scope>
    <source>
        <strain evidence="15 16">R798</strain>
    </source>
</reference>
<gene>
    <name evidence="15" type="ORF">I4X03_018445</name>
</gene>
<evidence type="ECO:0000256" key="7">
    <source>
        <dbReference type="ARBA" id="ARBA00023136"/>
    </source>
</evidence>
<dbReference type="PANTHER" id="PTHR30069:SF36">
    <property type="entry name" value="BLL6948 PROTEIN"/>
    <property type="match status" value="1"/>
</dbReference>
<dbReference type="InterPro" id="IPR037066">
    <property type="entry name" value="Plug_dom_sf"/>
</dbReference>
<evidence type="ECO:0000259" key="13">
    <source>
        <dbReference type="Pfam" id="PF00593"/>
    </source>
</evidence>
<dbReference type="Gene3D" id="2.40.170.20">
    <property type="entry name" value="TonB-dependent receptor, beta-barrel domain"/>
    <property type="match status" value="1"/>
</dbReference>
<reference evidence="15 16" key="2">
    <citation type="submission" date="2021-08" db="EMBL/GenBank/DDBJ databases">
        <title>Massilia sp. R798.</title>
        <authorList>
            <person name="Baek J.H."/>
            <person name="Jung H.S."/>
            <person name="Kim K.R."/>
            <person name="Jeon C.O."/>
        </authorList>
    </citation>
    <scope>NUCLEOTIDE SEQUENCE [LARGE SCALE GENOMIC DNA]</scope>
    <source>
        <strain evidence="15 16">R798</strain>
    </source>
</reference>
<evidence type="ECO:0000256" key="3">
    <source>
        <dbReference type="ARBA" id="ARBA00022448"/>
    </source>
</evidence>
<name>A0ABS7STI2_9BURK</name>
<feature type="signal peptide" evidence="12">
    <location>
        <begin position="1"/>
        <end position="24"/>
    </location>
</feature>
<keyword evidence="5 10" id="KW-0812">Transmembrane</keyword>
<keyword evidence="16" id="KW-1185">Reference proteome</keyword>
<evidence type="ECO:0000256" key="5">
    <source>
        <dbReference type="ARBA" id="ARBA00022692"/>
    </source>
</evidence>
<dbReference type="PROSITE" id="PS52016">
    <property type="entry name" value="TONB_DEPENDENT_REC_3"/>
    <property type="match status" value="1"/>
</dbReference>
<proteinExistence type="inferred from homology"/>
<dbReference type="SUPFAM" id="SSF56935">
    <property type="entry name" value="Porins"/>
    <property type="match status" value="1"/>
</dbReference>
<evidence type="ECO:0000256" key="4">
    <source>
        <dbReference type="ARBA" id="ARBA00022452"/>
    </source>
</evidence>
<dbReference type="InterPro" id="IPR039426">
    <property type="entry name" value="TonB-dep_rcpt-like"/>
</dbReference>
<sequence length="681" mass="73896">MNRLRTRLLAAAIGAWCCQVPAYADPMLPAVLIHGARDSGLGRLDSASAGSVSRQQLEARTVYRPGELLEAAPGVLVTQHSGEGKANQFFLRGFNLDHGTDLRTTVDDMPVNQRSHAHGQGWTDLNFLMPELAARLDYKKGPYSAREGDFASAGSASVIYANRLARSIASIAAGQHGYRRAMTAASPEAFGGNLLYALELLHKDGPFTTPEDYRKVNAVLRYSRGYANNGFSVAAMAYRGRWNASDQIPQRAVDAGTIGRFDTVDASDGGDAQRYSVSGTWRRTATDSASKVNAFVIRNRTDLYSNFTYFLNDPVNGDQFAQPDRRVTSGLNATHSWHLHGARRATDITAGVQLQNDNIFNGLLNTRERRRLSATREDHVVESSAGMFIEASTQWNPMLRTTAGLRSDHYRFKVGSDRAANSGAVRDHLASPSLSIVLAPASTAELYFNMGTGFHSNDARGTTAAFDPASGDAVQPAPGLVRSRGIEAGLRIEPVQSLQTGVAVYRLAFDSELTYLGDAGATEAGLPSVRHGVEVSNSYKPVKWLSIDLDLAYAHARSRGAAPGQAHIAGAVEGVGQLGVTVSRRGAWSGSANLRYAGPRPLVEDNSVRRGGGATLNGRIGYRVDSRLRLELEGFNLLDRRDAAISYYYSSRLPGESQARDDVHFHPLEPRNFRLSAILQW</sequence>
<dbReference type="PANTHER" id="PTHR30069">
    <property type="entry name" value="TONB-DEPENDENT OUTER MEMBRANE RECEPTOR"/>
    <property type="match status" value="1"/>
</dbReference>
<organism evidence="15 16">
    <name type="scientific">Massilia soli</name>
    <dbReference type="NCBI Taxonomy" id="2792854"/>
    <lineage>
        <taxon>Bacteria</taxon>
        <taxon>Pseudomonadati</taxon>
        <taxon>Pseudomonadota</taxon>
        <taxon>Betaproteobacteria</taxon>
        <taxon>Burkholderiales</taxon>
        <taxon>Oxalobacteraceae</taxon>
        <taxon>Telluria group</taxon>
        <taxon>Massilia</taxon>
    </lineage>
</organism>
<dbReference type="Gene3D" id="2.170.130.10">
    <property type="entry name" value="TonB-dependent receptor, plug domain"/>
    <property type="match status" value="1"/>
</dbReference>
<accession>A0ABS7STI2</accession>
<dbReference type="InterPro" id="IPR036942">
    <property type="entry name" value="Beta-barrel_TonB_sf"/>
</dbReference>
<evidence type="ECO:0000313" key="15">
    <source>
        <dbReference type="EMBL" id="MBZ2209254.1"/>
    </source>
</evidence>
<evidence type="ECO:0000256" key="1">
    <source>
        <dbReference type="ARBA" id="ARBA00004571"/>
    </source>
</evidence>
<comment type="similarity">
    <text evidence="2 10 11">Belongs to the TonB-dependent receptor family.</text>
</comment>
<keyword evidence="9 10" id="KW-0998">Cell outer membrane</keyword>
<dbReference type="Pfam" id="PF00593">
    <property type="entry name" value="TonB_dep_Rec_b-barrel"/>
    <property type="match status" value="1"/>
</dbReference>
<dbReference type="EMBL" id="JAFBIL020000007">
    <property type="protein sequence ID" value="MBZ2209254.1"/>
    <property type="molecule type" value="Genomic_DNA"/>
</dbReference>
<evidence type="ECO:0000256" key="8">
    <source>
        <dbReference type="ARBA" id="ARBA00023170"/>
    </source>
</evidence>
<evidence type="ECO:0000256" key="11">
    <source>
        <dbReference type="RuleBase" id="RU003357"/>
    </source>
</evidence>